<evidence type="ECO:0000256" key="1">
    <source>
        <dbReference type="ARBA" id="ARBA00010986"/>
    </source>
</evidence>
<name>A0A1Z5HX61_9FIRM</name>
<dbReference type="Proteomes" id="UP000197032">
    <property type="component" value="Unassembled WGS sequence"/>
</dbReference>
<evidence type="ECO:0000313" key="4">
    <source>
        <dbReference type="EMBL" id="GAW94116.1"/>
    </source>
</evidence>
<accession>A0A1Z5HX61</accession>
<dbReference type="RefSeq" id="WP_088555194.1">
    <property type="nucleotide sequence ID" value="NZ_BDGJ01000198.1"/>
</dbReference>
<gene>
    <name evidence="4" type="ORF">KKC1_32300</name>
</gene>
<evidence type="ECO:0000313" key="5">
    <source>
        <dbReference type="Proteomes" id="UP000197032"/>
    </source>
</evidence>
<evidence type="ECO:0000256" key="2">
    <source>
        <dbReference type="ARBA" id="ARBA00023239"/>
    </source>
</evidence>
<dbReference type="PANTHER" id="PTHR30536:SF5">
    <property type="entry name" value="ALTRONATE DEHYDRATASE"/>
    <property type="match status" value="1"/>
</dbReference>
<feature type="domain" description="SAF" evidence="3">
    <location>
        <begin position="13"/>
        <end position="84"/>
    </location>
</feature>
<keyword evidence="4" id="KW-0378">Hydrolase</keyword>
<dbReference type="InterPro" id="IPR007392">
    <property type="entry name" value="GD_AH_second"/>
</dbReference>
<dbReference type="Gene3D" id="2.30.130.110">
    <property type="match status" value="1"/>
</dbReference>
<keyword evidence="2" id="KW-0456">Lyase</keyword>
<sequence length="499" mass="54553">MPVADVLLINKMDDVVVALRDLKFGSIVETEGLRLSLRDDVPIGHKIAVRDIKKGDKVTKYGFTIGVSTRDIRAGEWVHTHNISTTLSGLLEYKYEPVELEVRPGEKSDLTFPGYVRKNGEVGIRNEIWIINTVGCCNKVAERLAQKARERFVGRNIDGIFQFSHPHGCSQLGDDHLRTQKILAGLVCHPNAGGVLVMGLGCENNNIEEFKRVLGPYDPERVKFLAIQEVEDEINAGLKVLEELVAYAEGFTRTPVPVGCLKVGLKCGGSDAFSGLTANPLVGVFSDLLVKQGGITMLTEVPEMFGAETILMNRAINEEVFVKIVQLINGFKDYFLRYNQVIYENPSPGNKKGGISTLEEKSLGCIQKGGRGPVVDVLAYGERAGKKGLNLVEGPGNDMVAVTALVAAGAHLVLFTTGRGTPLGGPVPTVKISSNSWLAEHKKSWIDFDAGKLLEGVPMKRLAGEFFDYVLRVASGEIRTKNEENDYREIAIFKEGVTL</sequence>
<dbReference type="Pfam" id="PF20629">
    <property type="entry name" value="GD_AH_C"/>
    <property type="match status" value="1"/>
</dbReference>
<dbReference type="AlphaFoldDB" id="A0A1Z5HX61"/>
<dbReference type="GO" id="GO:0019698">
    <property type="term" value="P:D-galacturonate catabolic process"/>
    <property type="evidence" value="ECO:0007669"/>
    <property type="project" value="TreeGrafter"/>
</dbReference>
<dbReference type="CDD" id="cd11613">
    <property type="entry name" value="SAF_AH_GD"/>
    <property type="match status" value="1"/>
</dbReference>
<comment type="caution">
    <text evidence="4">The sequence shown here is derived from an EMBL/GenBank/DDBJ whole genome shotgun (WGS) entry which is preliminary data.</text>
</comment>
<dbReference type="Pfam" id="PF08666">
    <property type="entry name" value="SAF"/>
    <property type="match status" value="1"/>
</dbReference>
<dbReference type="SMART" id="SM00858">
    <property type="entry name" value="SAF"/>
    <property type="match status" value="1"/>
</dbReference>
<dbReference type="InterPro" id="IPR052172">
    <property type="entry name" value="UxaA_altronate/galactarate_dh"/>
</dbReference>
<reference evidence="5" key="1">
    <citation type="journal article" date="2017" name="Appl. Environ. Microbiol.">
        <title>Genomic Analysis of Calderihabitans maritimus KKC1, a Thermophilic, Hydrogenogenic, Carboxydotrophic Bacterium Isolated from Marine Sediment.</title>
        <authorList>
            <person name="Omae K."/>
            <person name="Yoneda Y."/>
            <person name="Fukuyama Y."/>
            <person name="Yoshida T."/>
            <person name="Sako Y."/>
        </authorList>
    </citation>
    <scope>NUCLEOTIDE SEQUENCE [LARGE SCALE GENOMIC DNA]</scope>
    <source>
        <strain evidence="5">KKC1</strain>
    </source>
</reference>
<comment type="similarity">
    <text evidence="1">Belongs to the UxaA family.</text>
</comment>
<proteinExistence type="inferred from homology"/>
<evidence type="ECO:0000259" key="3">
    <source>
        <dbReference type="SMART" id="SM00858"/>
    </source>
</evidence>
<organism evidence="4 5">
    <name type="scientific">Calderihabitans maritimus</name>
    <dbReference type="NCBI Taxonomy" id="1246530"/>
    <lineage>
        <taxon>Bacteria</taxon>
        <taxon>Bacillati</taxon>
        <taxon>Bacillota</taxon>
        <taxon>Clostridia</taxon>
        <taxon>Neomoorellales</taxon>
        <taxon>Calderihabitantaceae</taxon>
        <taxon>Calderihabitans</taxon>
    </lineage>
</organism>
<dbReference type="InterPro" id="IPR048332">
    <property type="entry name" value="GD_AH_C"/>
</dbReference>
<dbReference type="PANTHER" id="PTHR30536">
    <property type="entry name" value="ALTRONATE/GALACTARATE DEHYDRATASE"/>
    <property type="match status" value="1"/>
</dbReference>
<dbReference type="InterPro" id="IPR044144">
    <property type="entry name" value="SAF_UxaA/GarD"/>
</dbReference>
<dbReference type="GO" id="GO:0016829">
    <property type="term" value="F:lyase activity"/>
    <property type="evidence" value="ECO:0007669"/>
    <property type="project" value="UniProtKB-KW"/>
</dbReference>
<dbReference type="GO" id="GO:0016787">
    <property type="term" value="F:hydrolase activity"/>
    <property type="evidence" value="ECO:0007669"/>
    <property type="project" value="UniProtKB-KW"/>
</dbReference>
<dbReference type="Pfam" id="PF04295">
    <property type="entry name" value="GD_AH_second"/>
    <property type="match status" value="1"/>
</dbReference>
<dbReference type="OrthoDB" id="9804574at2"/>
<protein>
    <submittedName>
        <fullName evidence="4">Altronate hydrolase</fullName>
    </submittedName>
</protein>
<dbReference type="InterPro" id="IPR013974">
    <property type="entry name" value="SAF"/>
</dbReference>
<dbReference type="EMBL" id="BDGJ01000198">
    <property type="protein sequence ID" value="GAW94116.1"/>
    <property type="molecule type" value="Genomic_DNA"/>
</dbReference>
<keyword evidence="5" id="KW-1185">Reference proteome</keyword>